<feature type="compositionally biased region" description="Low complexity" evidence="1">
    <location>
        <begin position="696"/>
        <end position="705"/>
    </location>
</feature>
<dbReference type="EMBL" id="LGRX02014966">
    <property type="protein sequence ID" value="KAK3263879.1"/>
    <property type="molecule type" value="Genomic_DNA"/>
</dbReference>
<organism evidence="3 4">
    <name type="scientific">Cymbomonas tetramitiformis</name>
    <dbReference type="NCBI Taxonomy" id="36881"/>
    <lineage>
        <taxon>Eukaryota</taxon>
        <taxon>Viridiplantae</taxon>
        <taxon>Chlorophyta</taxon>
        <taxon>Pyramimonadophyceae</taxon>
        <taxon>Pyramimonadales</taxon>
        <taxon>Pyramimonadaceae</taxon>
        <taxon>Cymbomonas</taxon>
    </lineage>
</organism>
<evidence type="ECO:0000313" key="4">
    <source>
        <dbReference type="Proteomes" id="UP001190700"/>
    </source>
</evidence>
<feature type="compositionally biased region" description="Basic and acidic residues" evidence="1">
    <location>
        <begin position="188"/>
        <end position="199"/>
    </location>
</feature>
<feature type="region of interest" description="Disordered" evidence="1">
    <location>
        <begin position="338"/>
        <end position="364"/>
    </location>
</feature>
<feature type="region of interest" description="Disordered" evidence="1">
    <location>
        <begin position="62"/>
        <end position="214"/>
    </location>
</feature>
<feature type="compositionally biased region" description="Basic and acidic residues" evidence="1">
    <location>
        <begin position="354"/>
        <end position="364"/>
    </location>
</feature>
<comment type="caution">
    <text evidence="3">The sequence shown here is derived from an EMBL/GenBank/DDBJ whole genome shotgun (WGS) entry which is preliminary data.</text>
</comment>
<dbReference type="Gene3D" id="3.40.50.1820">
    <property type="entry name" value="alpha/beta hydrolase"/>
    <property type="match status" value="1"/>
</dbReference>
<dbReference type="Proteomes" id="UP001190700">
    <property type="component" value="Unassembled WGS sequence"/>
</dbReference>
<feature type="region of interest" description="Disordered" evidence="1">
    <location>
        <begin position="518"/>
        <end position="543"/>
    </location>
</feature>
<feature type="region of interest" description="Disordered" evidence="1">
    <location>
        <begin position="754"/>
        <end position="829"/>
    </location>
</feature>
<proteinExistence type="predicted"/>
<feature type="compositionally biased region" description="Low complexity" evidence="1">
    <location>
        <begin position="794"/>
        <end position="807"/>
    </location>
</feature>
<name>A0AAE0FQ06_9CHLO</name>
<feature type="compositionally biased region" description="Basic and acidic residues" evidence="1">
    <location>
        <begin position="770"/>
        <end position="783"/>
    </location>
</feature>
<dbReference type="InterPro" id="IPR029058">
    <property type="entry name" value="AB_hydrolase_fold"/>
</dbReference>
<feature type="transmembrane region" description="Helical" evidence="2">
    <location>
        <begin position="938"/>
        <end position="964"/>
    </location>
</feature>
<keyword evidence="2" id="KW-0472">Membrane</keyword>
<feature type="non-terminal residue" evidence="3">
    <location>
        <position position="1"/>
    </location>
</feature>
<gene>
    <name evidence="3" type="ORF">CYMTET_27343</name>
</gene>
<accession>A0AAE0FQ06</accession>
<keyword evidence="4" id="KW-1185">Reference proteome</keyword>
<reference evidence="3 4" key="1">
    <citation type="journal article" date="2015" name="Genome Biol. Evol.">
        <title>Comparative Genomics of a Bacterivorous Green Alga Reveals Evolutionary Causalities and Consequences of Phago-Mixotrophic Mode of Nutrition.</title>
        <authorList>
            <person name="Burns J.A."/>
            <person name="Paasch A."/>
            <person name="Narechania A."/>
            <person name="Kim E."/>
        </authorList>
    </citation>
    <scope>NUCLEOTIDE SEQUENCE [LARGE SCALE GENOMIC DNA]</scope>
    <source>
        <strain evidence="3 4">PLY_AMNH</strain>
    </source>
</reference>
<evidence type="ECO:0000313" key="3">
    <source>
        <dbReference type="EMBL" id="KAK3263879.1"/>
    </source>
</evidence>
<keyword evidence="2" id="KW-1133">Transmembrane helix</keyword>
<protein>
    <submittedName>
        <fullName evidence="3">Uncharacterized protein</fullName>
    </submittedName>
</protein>
<sequence>RGGPAVCCITFGQPAVGNSALKRYVRQRGWEHHFLAMIIPEDIVPPLLLMPRNDQRTSTLAVADGGASEGGPSPGSEAESALADDARSPPHIVSSVPPYPGEGAPPHEHRGGDRPGVPAASPPTRVKGPRRTSTAEATAPERRQCPPCPGEGAPPHELRGGDRPGVPAASPPTRVKGPRRTSTAEETAPERGSRARLEGASRATRRGGAGREEGGGRYTFPLYTHFGRRVFLLKNGGTWHSSKGTPRPRLIESNQSGPMQKLLPSFLTRMQKGAQNLNQHLTPSYRARMRELCVRHGTPFLPTNAEVRVGTGAVMPMEVPKALAMLPLSVGGASCLVQSDAGSGPRSSKRAYPGRRDPTPKDLEGSTVGMLAHVEVAWPLGKLRTTVSACDEPAYASLAHPARRTATADHLVREEQRLVCSVSLEVGRALWAQSAEESGLQKTAVGTEFEQELVGCEEMRESKVEVRIRGDLEIAETAVVLHPWQVWVMGAQNVAFSKVLDAMGMDMPIPLVSPAARDSCSPRPCSNSRIHRGQEPKTSPEAGQGCQLAGVRYLAVQLMPQQPHNAAAGSVWPWYSWWQRRLAAWRGHTPDAAAAALAAEARALAAAYGRPDALILLADRCSSAPRAGLATPELMQAACSIREALGLGGRVERLAGLPERRPLWSRLLAHWHQLRGTTKSISREGMAADETEAANGPTPATPGLLLLTPRSRISRDAAGQSTDAPEGGAEWLLECVTEDGCQRGGVAWERHEESMDQAADHVGSMPAKTMSRESCDQTMEQREGTGAAPNAELSAAGTSSGRGSSEGARVEERSSEAQGENMTNRPNLGTATVHVPSHHWERQECTSLGEGMVERIRGVEELHMAVERYLAPRVEAALESRIHDTSIWHMGMIAGIAETPSNGWRRVWGLIRSSDAADGSGAAICDNCDRKDEWQGTAAAAAIAGFGVVASVGVVSKVIVWPWIKRRR</sequence>
<evidence type="ECO:0000256" key="2">
    <source>
        <dbReference type="SAM" id="Phobius"/>
    </source>
</evidence>
<evidence type="ECO:0000256" key="1">
    <source>
        <dbReference type="SAM" id="MobiDB-lite"/>
    </source>
</evidence>
<dbReference type="PANTHER" id="PTHR47523">
    <property type="entry name" value="F21O3.11 PROTEIN"/>
    <property type="match status" value="1"/>
</dbReference>
<feature type="region of interest" description="Disordered" evidence="1">
    <location>
        <begin position="680"/>
        <end position="705"/>
    </location>
</feature>
<dbReference type="AlphaFoldDB" id="A0AAE0FQ06"/>
<feature type="compositionally biased region" description="Polar residues" evidence="1">
    <location>
        <begin position="818"/>
        <end position="829"/>
    </location>
</feature>
<keyword evidence="2" id="KW-0812">Transmembrane</keyword>
<dbReference type="PANTHER" id="PTHR47523:SF1">
    <property type="entry name" value="F21O3.11 PROTEIN"/>
    <property type="match status" value="1"/>
</dbReference>